<dbReference type="KEGG" id="sbf:JCM31447_28020"/>
<name>A0A4P2VS84_FLUSA</name>
<dbReference type="EMBL" id="AP019368">
    <property type="protein sequence ID" value="BBH53426.1"/>
    <property type="molecule type" value="Genomic_DNA"/>
</dbReference>
<dbReference type="PANTHER" id="PTHR33627:SF1">
    <property type="entry name" value="TRANSPOSASE"/>
    <property type="match status" value="1"/>
</dbReference>
<gene>
    <name evidence="2" type="ORF">JCM31447_05630</name>
    <name evidence="3" type="ORF">JCM31447_11170</name>
    <name evidence="4" type="ORF">JCM31447_15180</name>
    <name evidence="5" type="ORF">JCM31447_18690</name>
    <name evidence="6" type="ORF">JCM31447_28020</name>
</gene>
<dbReference type="Pfam" id="PF13546">
    <property type="entry name" value="DDE_5"/>
    <property type="match status" value="1"/>
</dbReference>
<dbReference type="InterPro" id="IPR012337">
    <property type="entry name" value="RNaseH-like_sf"/>
</dbReference>
<dbReference type="InterPro" id="IPR038721">
    <property type="entry name" value="IS701-like_DDE_dom"/>
</dbReference>
<dbReference type="EMBL" id="AP019368">
    <property type="protein sequence ID" value="BBH52125.1"/>
    <property type="molecule type" value="Genomic_DNA"/>
</dbReference>
<accession>A0A4P2VS84</accession>
<keyword evidence="7" id="KW-1185">Reference proteome</keyword>
<dbReference type="KEGG" id="sbf:JCM31447_15180"/>
<dbReference type="NCBIfam" id="NF033540">
    <property type="entry name" value="transpos_IS701"/>
    <property type="match status" value="1"/>
</dbReference>
<reference evidence="2 7" key="1">
    <citation type="submission" date="2018-12" db="EMBL/GenBank/DDBJ databases">
        <title>Rubrispira sanarue gen. nov., sp., nov., a member of the order Silvanigrellales, isolated from a brackish lake in Hamamatsu Japan.</title>
        <authorList>
            <person name="Maejima Y."/>
            <person name="Iino T."/>
            <person name="Muraguchi Y."/>
            <person name="Fukuda K."/>
            <person name="Nojiri H."/>
            <person name="Ohkuma M."/>
            <person name="Moriuchi R."/>
            <person name="Dohra H."/>
            <person name="Kimbara K."/>
            <person name="Shintani M."/>
        </authorList>
    </citation>
    <scope>NUCLEOTIDE SEQUENCE [LARGE SCALE GENOMIC DNA]</scope>
    <source>
        <strain evidence="2 7">RF1110005</strain>
    </source>
</reference>
<dbReference type="Proteomes" id="UP000291236">
    <property type="component" value="Chromosome"/>
</dbReference>
<dbReference type="EMBL" id="AP019368">
    <property type="protein sequence ID" value="BBH52676.1"/>
    <property type="molecule type" value="Genomic_DNA"/>
</dbReference>
<dbReference type="SUPFAM" id="SSF53098">
    <property type="entry name" value="Ribonuclease H-like"/>
    <property type="match status" value="1"/>
</dbReference>
<feature type="domain" description="Transposase IS701-like DDE" evidence="1">
    <location>
        <begin position="20"/>
        <end position="243"/>
    </location>
</feature>
<evidence type="ECO:0000259" key="1">
    <source>
        <dbReference type="Pfam" id="PF13546"/>
    </source>
</evidence>
<dbReference type="PANTHER" id="PTHR33627">
    <property type="entry name" value="TRANSPOSASE"/>
    <property type="match status" value="1"/>
</dbReference>
<dbReference type="KEGG" id="sbf:JCM31447_11170"/>
<sequence>MKIANIKDLSLKVSQFIDGFRSVFKRNDRVHWCKTYIYGLILDGERKSIGAMASRISNANEQSLQQFVNQSQWSFHELIISLNKYMINRLKMNEFIFSLDDTSLPKKGDESVGVSRQYCGVQGKISNCQVIVTLHAISNKIHFPVTARLYLPDGWIKNSKKLDKVKVPLEERNFKEKWRIALDLIDESIQLFKIKSLVFDAAYGCNRNFLNELDKRKINFVGHIRNNEKFWSKNIPIKSVVPRKRNLQTKLRDYDNPVDNRYKPRSALRIAEELFSKGSNIKIIQIRRKNENIKVEYVATRVMECISRPWQKVGKERWLLVEKRKDGVLKYYISNYSKTYPKDEIIELMHKRWKIEQGYQILKEELGLDHYEGRSWLGLHHHIALCFLAYYFINEFDKKKLEISFSAVRRYINRIFQTIFCPFCDNTFPCFPKLILNTS</sequence>
<proteinExistence type="predicted"/>
<dbReference type="KEGG" id="sbf:JCM31447_05630"/>
<evidence type="ECO:0000313" key="5">
    <source>
        <dbReference type="EMBL" id="BBH53426.1"/>
    </source>
</evidence>
<dbReference type="EMBL" id="AP019368">
    <property type="protein sequence ID" value="BBH53075.1"/>
    <property type="molecule type" value="Genomic_DNA"/>
</dbReference>
<evidence type="ECO:0000313" key="2">
    <source>
        <dbReference type="EMBL" id="BBH52125.1"/>
    </source>
</evidence>
<protein>
    <submittedName>
        <fullName evidence="2">IS701 family transposase</fullName>
    </submittedName>
</protein>
<organism evidence="2 7">
    <name type="scientific">Fluviispira sanaruensis</name>
    <dbReference type="NCBI Taxonomy" id="2493639"/>
    <lineage>
        <taxon>Bacteria</taxon>
        <taxon>Pseudomonadati</taxon>
        <taxon>Bdellovibrionota</taxon>
        <taxon>Oligoflexia</taxon>
        <taxon>Silvanigrellales</taxon>
        <taxon>Silvanigrellaceae</taxon>
        <taxon>Fluviispira</taxon>
    </lineage>
</organism>
<evidence type="ECO:0000313" key="7">
    <source>
        <dbReference type="Proteomes" id="UP000291236"/>
    </source>
</evidence>
<dbReference type="OrthoDB" id="8550833at2"/>
<dbReference type="RefSeq" id="WP_130606299.1">
    <property type="nucleotide sequence ID" value="NZ_AP019368.1"/>
</dbReference>
<dbReference type="InterPro" id="IPR039365">
    <property type="entry name" value="IS701-like"/>
</dbReference>
<evidence type="ECO:0000313" key="4">
    <source>
        <dbReference type="EMBL" id="BBH53075.1"/>
    </source>
</evidence>
<dbReference type="EMBL" id="AP019368">
    <property type="protein sequence ID" value="BBH54338.1"/>
    <property type="molecule type" value="Genomic_DNA"/>
</dbReference>
<dbReference type="KEGG" id="sbf:JCM31447_18690"/>
<dbReference type="AlphaFoldDB" id="A0A4P2VS84"/>
<evidence type="ECO:0000313" key="3">
    <source>
        <dbReference type="EMBL" id="BBH52676.1"/>
    </source>
</evidence>
<evidence type="ECO:0000313" key="6">
    <source>
        <dbReference type="EMBL" id="BBH54338.1"/>
    </source>
</evidence>